<dbReference type="AlphaFoldDB" id="A0A9Q8CLX4"/>
<proteinExistence type="inferred from homology"/>
<gene>
    <name evidence="2 3" type="primary">mecA</name>
    <name evidence="3" type="ORF">ERX40_01135</name>
</gene>
<dbReference type="RefSeq" id="WP_133416660.1">
    <property type="nucleotide sequence ID" value="NZ_SCWD01000001.1"/>
</dbReference>
<name>A0A9Q8CLX4_9STAP</name>
<dbReference type="EMBL" id="SCWD01000001">
    <property type="protein sequence ID" value="TDM03797.1"/>
    <property type="molecule type" value="Genomic_DNA"/>
</dbReference>
<dbReference type="Proteomes" id="UP000295280">
    <property type="component" value="Unassembled WGS sequence"/>
</dbReference>
<reference evidence="3 4" key="1">
    <citation type="submission" date="2019-01" db="EMBL/GenBank/DDBJ databases">
        <title>Draft genome sequences of the type strains of six Macrococcus species.</title>
        <authorList>
            <person name="Mazhar S."/>
            <person name="Altermann E."/>
            <person name="Hill C."/>
            <person name="Mcauliffe O."/>
        </authorList>
    </citation>
    <scope>NUCLEOTIDE SEQUENCE [LARGE SCALE GENOMIC DNA]</scope>
    <source>
        <strain evidence="3 4">ATCC 51828</strain>
    </source>
</reference>
<comment type="subunit">
    <text evidence="2">Homodimer.</text>
</comment>
<accession>A0A9Q8CLX4</accession>
<comment type="function">
    <text evidence="2">Enables the recognition and targeting of unfolded and aggregated proteins to the ClpC protease or to other proteins involved in proteolysis.</text>
</comment>
<keyword evidence="4" id="KW-1185">Reference proteome</keyword>
<dbReference type="PIRSF" id="PIRSF029008">
    <property type="entry name" value="MecA"/>
    <property type="match status" value="1"/>
</dbReference>
<dbReference type="PANTHER" id="PTHR39161">
    <property type="entry name" value="ADAPTER PROTEIN MECA"/>
    <property type="match status" value="1"/>
</dbReference>
<dbReference type="OrthoDB" id="2360201at2"/>
<comment type="domain">
    <text evidence="2">The N-terminal domain probably binds unfolded/aggregated proteins; the C-terminal domain interacts with ClpC.</text>
</comment>
<sequence>MRIERVNDSTIKFYLTYRDIEERGFRQDDLWMNRRKGEEFFWSMMEEINEEEEFVVEGPLWIQVHAFDKGIEFVVTKSKSDDFMHLPEEETSDQLEYQVNEYLNKALEHDQGVSELLGRATEENKQKTRHDLIGAFRGLEEVIQYSHAPSIEIDMEDLLYMHDGKYYYYVHFDERAPEEEMDSFVAQLFEYADPTKMNQMMLEEYGKVVLSHNVRRQVRKYFAQ</sequence>
<dbReference type="HAMAP" id="MF_01124">
    <property type="entry name" value="MecA"/>
    <property type="match status" value="1"/>
</dbReference>
<comment type="caution">
    <text evidence="3">The sequence shown here is derived from an EMBL/GenBank/DDBJ whole genome shotgun (WGS) entry which is preliminary data.</text>
</comment>
<evidence type="ECO:0000256" key="2">
    <source>
        <dbReference type="HAMAP-Rule" id="MF_01124"/>
    </source>
</evidence>
<dbReference type="PANTHER" id="PTHR39161:SF1">
    <property type="entry name" value="ADAPTER PROTEIN MECA 1"/>
    <property type="match status" value="1"/>
</dbReference>
<dbReference type="Pfam" id="PF05389">
    <property type="entry name" value="MecA"/>
    <property type="match status" value="1"/>
</dbReference>
<organism evidence="3 4">
    <name type="scientific">Macrococcus carouselicus</name>
    <dbReference type="NCBI Taxonomy" id="69969"/>
    <lineage>
        <taxon>Bacteria</taxon>
        <taxon>Bacillati</taxon>
        <taxon>Bacillota</taxon>
        <taxon>Bacilli</taxon>
        <taxon>Bacillales</taxon>
        <taxon>Staphylococcaceae</taxon>
        <taxon>Macrococcus</taxon>
    </lineage>
</organism>
<dbReference type="GO" id="GO:0030674">
    <property type="term" value="F:protein-macromolecule adaptor activity"/>
    <property type="evidence" value="ECO:0007669"/>
    <property type="project" value="UniProtKB-UniRule"/>
</dbReference>
<dbReference type="NCBIfam" id="NF002644">
    <property type="entry name" value="PRK02315.1-5"/>
    <property type="match status" value="1"/>
</dbReference>
<dbReference type="InterPro" id="IPR038471">
    <property type="entry name" value="MecA_C_sf"/>
</dbReference>
<dbReference type="Gene3D" id="3.30.70.1950">
    <property type="match status" value="1"/>
</dbReference>
<evidence type="ECO:0000256" key="1">
    <source>
        <dbReference type="ARBA" id="ARBA00005397"/>
    </source>
</evidence>
<evidence type="ECO:0000313" key="3">
    <source>
        <dbReference type="EMBL" id="TDM03797.1"/>
    </source>
</evidence>
<dbReference type="InterPro" id="IPR008681">
    <property type="entry name" value="Neg-reg_MecA"/>
</dbReference>
<comment type="similarity">
    <text evidence="1 2">Belongs to the MecA family.</text>
</comment>
<protein>
    <recommendedName>
        <fullName evidence="2">Adapter protein MecA</fullName>
    </recommendedName>
</protein>
<evidence type="ECO:0000313" key="4">
    <source>
        <dbReference type="Proteomes" id="UP000295280"/>
    </source>
</evidence>